<comment type="caution">
    <text evidence="2">The sequence shown here is derived from an EMBL/GenBank/DDBJ whole genome shotgun (WGS) entry which is preliminary data.</text>
</comment>
<accession>A0A2T4J608</accession>
<dbReference type="Proteomes" id="UP000241362">
    <property type="component" value="Unassembled WGS sequence"/>
</dbReference>
<evidence type="ECO:0000313" key="2">
    <source>
        <dbReference type="EMBL" id="PTE13317.1"/>
    </source>
</evidence>
<dbReference type="RefSeq" id="WP_107674208.1">
    <property type="nucleotide sequence ID" value="NZ_PZKE01000015.1"/>
</dbReference>
<keyword evidence="3" id="KW-1185">Reference proteome</keyword>
<sequence length="190" mass="19868">MRFPALASLAALSLALALPAQAGPVADAAAALEAAAAGGDAAALTAAQDQLQEAAWAAQPLHFRQALPTAAASGGFGVYDPRPDTVYARGEDIFLYAEPQGYGYGDLGDGRFEIGFAVDLRILDTAGGVLVEAPDFMALTHQARGKAREFGATLVVNLTDAPAGDYQLEFTFRDRHSDQRASFTQPVTLK</sequence>
<reference evidence="2 3" key="1">
    <citation type="submission" date="2018-03" db="EMBL/GenBank/DDBJ databases">
        <title>Rhodobacter blasticus.</title>
        <authorList>
            <person name="Meyer T.E."/>
            <person name="Miller S."/>
            <person name="Lodha T."/>
            <person name="Gandham S."/>
            <person name="Chintalapati S."/>
            <person name="Chintalapati V.R."/>
        </authorList>
    </citation>
    <scope>NUCLEOTIDE SEQUENCE [LARGE SCALE GENOMIC DNA]</scope>
    <source>
        <strain evidence="2 3">DSM 2131</strain>
    </source>
</reference>
<dbReference type="AlphaFoldDB" id="A0A2T4J608"/>
<evidence type="ECO:0000313" key="3">
    <source>
        <dbReference type="Proteomes" id="UP000241362"/>
    </source>
</evidence>
<name>A0A2T4J608_FUSBL</name>
<feature type="chain" id="PRO_5015672486" evidence="1">
    <location>
        <begin position="23"/>
        <end position="190"/>
    </location>
</feature>
<proteinExistence type="predicted"/>
<keyword evidence="1" id="KW-0732">Signal</keyword>
<dbReference type="EMBL" id="PZKE01000015">
    <property type="protein sequence ID" value="PTE13317.1"/>
    <property type="molecule type" value="Genomic_DNA"/>
</dbReference>
<protein>
    <submittedName>
        <fullName evidence="2">Uncharacterized protein</fullName>
    </submittedName>
</protein>
<evidence type="ECO:0000256" key="1">
    <source>
        <dbReference type="SAM" id="SignalP"/>
    </source>
</evidence>
<gene>
    <name evidence="2" type="ORF">C5F44_14220</name>
</gene>
<feature type="signal peptide" evidence="1">
    <location>
        <begin position="1"/>
        <end position="22"/>
    </location>
</feature>
<organism evidence="2 3">
    <name type="scientific">Fuscovulum blasticum DSM 2131</name>
    <dbReference type="NCBI Taxonomy" id="1188250"/>
    <lineage>
        <taxon>Bacteria</taxon>
        <taxon>Pseudomonadati</taxon>
        <taxon>Pseudomonadota</taxon>
        <taxon>Alphaproteobacteria</taxon>
        <taxon>Rhodobacterales</taxon>
        <taxon>Paracoccaceae</taxon>
        <taxon>Pseudogemmobacter</taxon>
    </lineage>
</organism>